<gene>
    <name evidence="2" type="ORF">GCM10011444_09780</name>
</gene>
<keyword evidence="1" id="KW-0472">Membrane</keyword>
<sequence>MRKIDSLLSEYGESHQTTFNKPGHYMCVPAIFFSLIDLLACNSACGLLVDQTPTWMEPFLHFGTVVIIWYYFII</sequence>
<protein>
    <submittedName>
        <fullName evidence="2">Uncharacterized protein</fullName>
    </submittedName>
</protein>
<reference evidence="3" key="1">
    <citation type="journal article" date="2019" name="Int. J. Syst. Evol. Microbiol.">
        <title>The Global Catalogue of Microorganisms (GCM) 10K type strain sequencing project: providing services to taxonomists for standard genome sequencing and annotation.</title>
        <authorList>
            <consortium name="The Broad Institute Genomics Platform"/>
            <consortium name="The Broad Institute Genome Sequencing Center for Infectious Disease"/>
            <person name="Wu L."/>
            <person name="Ma J."/>
        </authorList>
    </citation>
    <scope>NUCLEOTIDE SEQUENCE [LARGE SCALE GENOMIC DNA]</scope>
    <source>
        <strain evidence="3">CCM 8681</strain>
    </source>
</reference>
<evidence type="ECO:0000313" key="3">
    <source>
        <dbReference type="Proteomes" id="UP000624701"/>
    </source>
</evidence>
<name>A0ABQ2BW52_9FLAO</name>
<evidence type="ECO:0000256" key="1">
    <source>
        <dbReference type="SAM" id="Phobius"/>
    </source>
</evidence>
<feature type="transmembrane region" description="Helical" evidence="1">
    <location>
        <begin position="55"/>
        <end position="73"/>
    </location>
</feature>
<evidence type="ECO:0000313" key="2">
    <source>
        <dbReference type="EMBL" id="GGI56669.1"/>
    </source>
</evidence>
<comment type="caution">
    <text evidence="2">The sequence shown here is derived from an EMBL/GenBank/DDBJ whole genome shotgun (WGS) entry which is preliminary data.</text>
</comment>
<keyword evidence="3" id="KW-1185">Reference proteome</keyword>
<dbReference type="EMBL" id="BMDQ01000001">
    <property type="protein sequence ID" value="GGI56669.1"/>
    <property type="molecule type" value="Genomic_DNA"/>
</dbReference>
<organism evidence="2 3">
    <name type="scientific">Winogradskyella haliclonae</name>
    <dbReference type="NCBI Taxonomy" id="2048558"/>
    <lineage>
        <taxon>Bacteria</taxon>
        <taxon>Pseudomonadati</taxon>
        <taxon>Bacteroidota</taxon>
        <taxon>Flavobacteriia</taxon>
        <taxon>Flavobacteriales</taxon>
        <taxon>Flavobacteriaceae</taxon>
        <taxon>Winogradskyella</taxon>
    </lineage>
</organism>
<accession>A0ABQ2BW52</accession>
<keyword evidence="1" id="KW-0812">Transmembrane</keyword>
<keyword evidence="1" id="KW-1133">Transmembrane helix</keyword>
<feature type="transmembrane region" description="Helical" evidence="1">
    <location>
        <begin position="25"/>
        <end position="49"/>
    </location>
</feature>
<proteinExistence type="predicted"/>
<dbReference type="RefSeq" id="WP_229719593.1">
    <property type="nucleotide sequence ID" value="NZ_BMDQ01000001.1"/>
</dbReference>
<dbReference type="Proteomes" id="UP000624701">
    <property type="component" value="Unassembled WGS sequence"/>
</dbReference>